<organism evidence="3 4">
    <name type="scientific">Coraliomargarita sinensis</name>
    <dbReference type="NCBI Taxonomy" id="2174842"/>
    <lineage>
        <taxon>Bacteria</taxon>
        <taxon>Pseudomonadati</taxon>
        <taxon>Verrucomicrobiota</taxon>
        <taxon>Opitutia</taxon>
        <taxon>Puniceicoccales</taxon>
        <taxon>Coraliomargaritaceae</taxon>
        <taxon>Coraliomargarita</taxon>
    </lineage>
</organism>
<evidence type="ECO:0000313" key="3">
    <source>
        <dbReference type="EMBL" id="PXA03547.1"/>
    </source>
</evidence>
<evidence type="ECO:0000256" key="2">
    <source>
        <dbReference type="ARBA" id="ARBA00023002"/>
    </source>
</evidence>
<keyword evidence="2" id="KW-0560">Oxidoreductase</keyword>
<reference evidence="3 4" key="1">
    <citation type="submission" date="2018-05" db="EMBL/GenBank/DDBJ databases">
        <title>Coraliomargarita sinensis sp. nov., isolated from a marine solar saltern.</title>
        <authorList>
            <person name="Zhou L.Y."/>
        </authorList>
    </citation>
    <scope>NUCLEOTIDE SEQUENCE [LARGE SCALE GENOMIC DNA]</scope>
    <source>
        <strain evidence="3 4">WN38</strain>
    </source>
</reference>
<dbReference type="Proteomes" id="UP000247099">
    <property type="component" value="Unassembled WGS sequence"/>
</dbReference>
<dbReference type="RefSeq" id="WP_110131547.1">
    <property type="nucleotide sequence ID" value="NZ_QHJQ01000008.1"/>
</dbReference>
<dbReference type="PRINTS" id="PR00081">
    <property type="entry name" value="GDHRDH"/>
</dbReference>
<accession>A0A317ZGR0</accession>
<comment type="similarity">
    <text evidence="1">Belongs to the short-chain dehydrogenases/reductases (SDR) family.</text>
</comment>
<dbReference type="PANTHER" id="PTHR42760">
    <property type="entry name" value="SHORT-CHAIN DEHYDROGENASES/REDUCTASES FAMILY MEMBER"/>
    <property type="match status" value="1"/>
</dbReference>
<dbReference type="InterPro" id="IPR002347">
    <property type="entry name" value="SDR_fam"/>
</dbReference>
<dbReference type="OrthoDB" id="9803333at2"/>
<evidence type="ECO:0000256" key="1">
    <source>
        <dbReference type="ARBA" id="ARBA00006484"/>
    </source>
</evidence>
<dbReference type="GO" id="GO:0016616">
    <property type="term" value="F:oxidoreductase activity, acting on the CH-OH group of donors, NAD or NADP as acceptor"/>
    <property type="evidence" value="ECO:0007669"/>
    <property type="project" value="TreeGrafter"/>
</dbReference>
<sequence length="261" mass="27713">MSKTNDKPVALITGGSRGIGFGCASRLAELGFDIAINGMRDESAVGEPIEKLQALGADVLYCQGDIGSSDARSAMLAKIKDHFGKLNVLVNNAGVAPKERKDLLEASEESFDYVIGTNVKGPYFLSQAAANWMIEQKAADKNAFFAIINIGSISATVASVNRGEYCVAKSGIAMMSALFAARLGEYDIPVYEVRPGVTKTDMTSGVSDKYDKLIEDGLCVTKRWGYPEDVGKAVGALASGEFPYSTGQVIMVDGGMTLPRL</sequence>
<name>A0A317ZGR0_9BACT</name>
<dbReference type="Pfam" id="PF13561">
    <property type="entry name" value="adh_short_C2"/>
    <property type="match status" value="1"/>
</dbReference>
<dbReference type="NCBIfam" id="NF009386">
    <property type="entry name" value="PRK12745.1"/>
    <property type="match status" value="1"/>
</dbReference>
<comment type="caution">
    <text evidence="3">The sequence shown here is derived from an EMBL/GenBank/DDBJ whole genome shotgun (WGS) entry which is preliminary data.</text>
</comment>
<dbReference type="InterPro" id="IPR036291">
    <property type="entry name" value="NAD(P)-bd_dom_sf"/>
</dbReference>
<dbReference type="PROSITE" id="PS00061">
    <property type="entry name" value="ADH_SHORT"/>
    <property type="match status" value="1"/>
</dbReference>
<dbReference type="Gene3D" id="3.40.50.720">
    <property type="entry name" value="NAD(P)-binding Rossmann-like Domain"/>
    <property type="match status" value="1"/>
</dbReference>
<dbReference type="PRINTS" id="PR00080">
    <property type="entry name" value="SDRFAMILY"/>
</dbReference>
<dbReference type="EMBL" id="QHJQ01000008">
    <property type="protein sequence ID" value="PXA03547.1"/>
    <property type="molecule type" value="Genomic_DNA"/>
</dbReference>
<dbReference type="GO" id="GO:0048038">
    <property type="term" value="F:quinone binding"/>
    <property type="evidence" value="ECO:0007669"/>
    <property type="project" value="TreeGrafter"/>
</dbReference>
<dbReference type="PANTHER" id="PTHR42760:SF133">
    <property type="entry name" value="3-OXOACYL-[ACYL-CARRIER-PROTEIN] REDUCTASE"/>
    <property type="match status" value="1"/>
</dbReference>
<protein>
    <submittedName>
        <fullName evidence="3">3-ketoacyl-ACP reductase</fullName>
    </submittedName>
</protein>
<dbReference type="AlphaFoldDB" id="A0A317ZGR0"/>
<dbReference type="InParanoid" id="A0A317ZGR0"/>
<dbReference type="InterPro" id="IPR020904">
    <property type="entry name" value="Sc_DH/Rdtase_CS"/>
</dbReference>
<dbReference type="FunFam" id="3.40.50.720:FF:000084">
    <property type="entry name" value="Short-chain dehydrogenase reductase"/>
    <property type="match status" value="1"/>
</dbReference>
<keyword evidence="4" id="KW-1185">Reference proteome</keyword>
<proteinExistence type="inferred from homology"/>
<evidence type="ECO:0000313" key="4">
    <source>
        <dbReference type="Proteomes" id="UP000247099"/>
    </source>
</evidence>
<gene>
    <name evidence="3" type="ORF">DDZ13_11225</name>
</gene>
<dbReference type="SUPFAM" id="SSF51735">
    <property type="entry name" value="NAD(P)-binding Rossmann-fold domains"/>
    <property type="match status" value="1"/>
</dbReference>
<dbReference type="GO" id="GO:0006633">
    <property type="term" value="P:fatty acid biosynthetic process"/>
    <property type="evidence" value="ECO:0007669"/>
    <property type="project" value="TreeGrafter"/>
</dbReference>